<evidence type="ECO:0000313" key="7">
    <source>
        <dbReference type="Proteomes" id="UP000242877"/>
    </source>
</evidence>
<dbReference type="EMBL" id="AZGZ01000010">
    <property type="protein sequence ID" value="KZZ92688.1"/>
    <property type="molecule type" value="Genomic_DNA"/>
</dbReference>
<sequence>MNTRPVIEPSTANISLSAVFNDNATCFAVGLETGFCVFTTEPCELRASRDFNAGIGLASMLGQTNYLALVGGGRKPKFPSNKMIIWDDSKQRVVITLEFKSAVLRTLLSKSLIVIALRNSIEIYQFSTTPRKIHEFETGDNSENGLVCLGPDIVAFPGRTAGQVQLVDLKTGNVSIIPAHEARLRTLALSRDGLLLATAGEKGTLIRLYATSNCAKIAEFRRGIDPAEIYSIAFNPSNSLLAVTSDKSTLHIFDLPTPQNIIRWQTRTTHHYSNHNQHPTYPSNSSDRTSLSSGMSNAVSSAATTTSIDRSKNKWGFLQNVPLLPRLFSDTYSFANAPFELGDEPLRTRASAQGQQNGGKGEGNWTPWGKPTRGLIGWVSDDELVVVSAGKIGRWEKFAVVEDDDGKRYCIKRGWKKFLKG</sequence>
<dbReference type="GO" id="GO:0005774">
    <property type="term" value="C:vacuolar membrane"/>
    <property type="evidence" value="ECO:0007669"/>
    <property type="project" value="UniProtKB-SubCell"/>
</dbReference>
<comment type="caution">
    <text evidence="6">The sequence shown here is derived from an EMBL/GenBank/DDBJ whole genome shotgun (WGS) entry which is preliminary data.</text>
</comment>
<dbReference type="SMART" id="SM00320">
    <property type="entry name" value="WD40"/>
    <property type="match status" value="2"/>
</dbReference>
<dbReference type="GO" id="GO:0034727">
    <property type="term" value="P:piecemeal microautophagy of the nucleus"/>
    <property type="evidence" value="ECO:0007669"/>
    <property type="project" value="EnsemblFungi"/>
</dbReference>
<dbReference type="GO" id="GO:0010314">
    <property type="term" value="F:phosphatidylinositol-5-phosphate binding"/>
    <property type="evidence" value="ECO:0007669"/>
    <property type="project" value="EnsemblFungi"/>
</dbReference>
<dbReference type="Pfam" id="PF21032">
    <property type="entry name" value="PROPPIN"/>
    <property type="match status" value="1"/>
</dbReference>
<keyword evidence="7" id="KW-1185">Reference proteome</keyword>
<dbReference type="InterPro" id="IPR001680">
    <property type="entry name" value="WD40_rpt"/>
</dbReference>
<dbReference type="VEuPathDB" id="FungiDB:AAP_02769"/>
<dbReference type="GO" id="GO:0032266">
    <property type="term" value="F:phosphatidylinositol-3-phosphate binding"/>
    <property type="evidence" value="ECO:0007669"/>
    <property type="project" value="EnsemblFungi"/>
</dbReference>
<protein>
    <submittedName>
        <fullName evidence="6">WD repeat domain phosphoinositide-interacting protein 4</fullName>
    </submittedName>
</protein>
<evidence type="ECO:0000256" key="4">
    <source>
        <dbReference type="ARBA" id="ARBA00025740"/>
    </source>
</evidence>
<accession>A0A167ZI11</accession>
<dbReference type="PANTHER" id="PTHR11227">
    <property type="entry name" value="WD-REPEAT PROTEIN INTERACTING WITH PHOSPHOINOSIDES WIPI -RELATED"/>
    <property type="match status" value="1"/>
</dbReference>
<dbReference type="Gene3D" id="2.130.10.10">
    <property type="entry name" value="YVTN repeat-like/Quinoprotein amine dehydrogenase"/>
    <property type="match status" value="1"/>
</dbReference>
<feature type="region of interest" description="Disordered" evidence="5">
    <location>
        <begin position="272"/>
        <end position="296"/>
    </location>
</feature>
<evidence type="ECO:0000256" key="5">
    <source>
        <dbReference type="SAM" id="MobiDB-lite"/>
    </source>
</evidence>
<dbReference type="GO" id="GO:0000324">
    <property type="term" value="C:fungal-type vacuole"/>
    <property type="evidence" value="ECO:0007669"/>
    <property type="project" value="EnsemblFungi"/>
</dbReference>
<keyword evidence="3" id="KW-0677">Repeat</keyword>
<dbReference type="GO" id="GO:0070273">
    <property type="term" value="F:phosphatidylinositol-4-phosphate binding"/>
    <property type="evidence" value="ECO:0007669"/>
    <property type="project" value="EnsemblFungi"/>
</dbReference>
<dbReference type="GO" id="GO:0005768">
    <property type="term" value="C:endosome"/>
    <property type="evidence" value="ECO:0007669"/>
    <property type="project" value="EnsemblFungi"/>
</dbReference>
<proteinExistence type="inferred from homology"/>
<dbReference type="GO" id="GO:0080025">
    <property type="term" value="F:phosphatidylinositol-3,5-bisphosphate binding"/>
    <property type="evidence" value="ECO:0007669"/>
    <property type="project" value="EnsemblFungi"/>
</dbReference>
<dbReference type="OrthoDB" id="1667587at2759"/>
<evidence type="ECO:0000256" key="2">
    <source>
        <dbReference type="ARBA" id="ARBA00022574"/>
    </source>
</evidence>
<comment type="subcellular location">
    <subcellularLocation>
        <location evidence="1">Vacuole membrane</location>
        <topology evidence="1">Peripheral membrane protein</topology>
    </subcellularLocation>
</comment>
<dbReference type="Proteomes" id="UP000242877">
    <property type="component" value="Unassembled WGS sequence"/>
</dbReference>
<dbReference type="InterPro" id="IPR036322">
    <property type="entry name" value="WD40_repeat_dom_sf"/>
</dbReference>
<evidence type="ECO:0000256" key="1">
    <source>
        <dbReference type="ARBA" id="ARBA00004148"/>
    </source>
</evidence>
<feature type="compositionally biased region" description="Polar residues" evidence="5">
    <location>
        <begin position="274"/>
        <end position="296"/>
    </location>
</feature>
<dbReference type="InterPro" id="IPR015943">
    <property type="entry name" value="WD40/YVTN_repeat-like_dom_sf"/>
</dbReference>
<gene>
    <name evidence="6" type="ORF">AAP_02769</name>
</gene>
<evidence type="ECO:0000256" key="3">
    <source>
        <dbReference type="ARBA" id="ARBA00022737"/>
    </source>
</evidence>
<name>A0A167ZI11_9EURO</name>
<dbReference type="InterPro" id="IPR048720">
    <property type="entry name" value="PROPPIN"/>
</dbReference>
<comment type="similarity">
    <text evidence="4">Belongs to the WD repeat PROPPIN family.</text>
</comment>
<organism evidence="6 7">
    <name type="scientific">Ascosphaera apis ARSEF 7405</name>
    <dbReference type="NCBI Taxonomy" id="392613"/>
    <lineage>
        <taxon>Eukaryota</taxon>
        <taxon>Fungi</taxon>
        <taxon>Dikarya</taxon>
        <taxon>Ascomycota</taxon>
        <taxon>Pezizomycotina</taxon>
        <taxon>Eurotiomycetes</taxon>
        <taxon>Eurotiomycetidae</taxon>
        <taxon>Onygenales</taxon>
        <taxon>Ascosphaeraceae</taxon>
        <taxon>Ascosphaera</taxon>
    </lineage>
</organism>
<evidence type="ECO:0000313" key="6">
    <source>
        <dbReference type="EMBL" id="KZZ92688.1"/>
    </source>
</evidence>
<dbReference type="AlphaFoldDB" id="A0A167ZI11"/>
<keyword evidence="2" id="KW-0853">WD repeat</keyword>
<reference evidence="6 7" key="1">
    <citation type="journal article" date="2016" name="Genome Biol. Evol.">
        <title>Divergent and convergent evolution of fungal pathogenicity.</title>
        <authorList>
            <person name="Shang Y."/>
            <person name="Xiao G."/>
            <person name="Zheng P."/>
            <person name="Cen K."/>
            <person name="Zhan S."/>
            <person name="Wang C."/>
        </authorList>
    </citation>
    <scope>NUCLEOTIDE SEQUENCE [LARGE SCALE GENOMIC DNA]</scope>
    <source>
        <strain evidence="6 7">ARSEF 7405</strain>
    </source>
</reference>
<dbReference type="SUPFAM" id="SSF50978">
    <property type="entry name" value="WD40 repeat-like"/>
    <property type="match status" value="1"/>
</dbReference>